<evidence type="ECO:0000313" key="2">
    <source>
        <dbReference type="EMBL" id="PCE39540.1"/>
    </source>
</evidence>
<dbReference type="CDD" id="cd02440">
    <property type="entry name" value="AdoMet_MTases"/>
    <property type="match status" value="1"/>
</dbReference>
<dbReference type="AlphaFoldDB" id="A0A2A4FPB2"/>
<dbReference type="GO" id="GO:0008757">
    <property type="term" value="F:S-adenosylmethionine-dependent methyltransferase activity"/>
    <property type="evidence" value="ECO:0007669"/>
    <property type="project" value="InterPro"/>
</dbReference>
<dbReference type="Gene3D" id="3.40.50.150">
    <property type="entry name" value="Vaccinia Virus protein VP39"/>
    <property type="match status" value="1"/>
</dbReference>
<evidence type="ECO:0000313" key="3">
    <source>
        <dbReference type="Proteomes" id="UP000218934"/>
    </source>
</evidence>
<keyword evidence="2" id="KW-0808">Transferase</keyword>
<dbReference type="SUPFAM" id="SSF53335">
    <property type="entry name" value="S-adenosyl-L-methionine-dependent methyltransferases"/>
    <property type="match status" value="1"/>
</dbReference>
<keyword evidence="3" id="KW-1185">Reference proteome</keyword>
<keyword evidence="2" id="KW-0489">Methyltransferase</keyword>
<name>A0A2A4FPB2_9SPHN</name>
<comment type="caution">
    <text evidence="2">The sequence shown here is derived from an EMBL/GenBank/DDBJ whole genome shotgun (WGS) entry which is preliminary data.</text>
</comment>
<sequence>MQWVQIPTAGMHVLNAGSGSHFYDWLPEQTINMDRFWLQAGKLPRAVAADIESLPFRSASFDVVICVGSVLNYASAMEAIAELSRVLKPGGLLILHYETSDSAEHVGTSRWKRPAAPLGTVNNGKSDMIWIYSRSFIRRILKQFHITIDQEQGFHIASAALLRLGMSQDRAARAASADNYLRFASSLADDIILAGRKS</sequence>
<proteinExistence type="predicted"/>
<feature type="domain" description="Methyltransferase type 11" evidence="1">
    <location>
        <begin position="43"/>
        <end position="95"/>
    </location>
</feature>
<dbReference type="KEGG" id="rdi:CMV14_00120"/>
<evidence type="ECO:0000259" key="1">
    <source>
        <dbReference type="Pfam" id="PF08241"/>
    </source>
</evidence>
<dbReference type="EMBL" id="NWUF01000076">
    <property type="protein sequence ID" value="PCE39540.1"/>
    <property type="molecule type" value="Genomic_DNA"/>
</dbReference>
<organism evidence="2 3">
    <name type="scientific">Rhizorhabdus dicambivorans</name>
    <dbReference type="NCBI Taxonomy" id="1850238"/>
    <lineage>
        <taxon>Bacteria</taxon>
        <taxon>Pseudomonadati</taxon>
        <taxon>Pseudomonadota</taxon>
        <taxon>Alphaproteobacteria</taxon>
        <taxon>Sphingomonadales</taxon>
        <taxon>Sphingomonadaceae</taxon>
        <taxon>Rhizorhabdus</taxon>
    </lineage>
</organism>
<accession>A0A2A4FPB2</accession>
<dbReference type="Proteomes" id="UP000218934">
    <property type="component" value="Unassembled WGS sequence"/>
</dbReference>
<dbReference type="InterPro" id="IPR013216">
    <property type="entry name" value="Methyltransf_11"/>
</dbReference>
<dbReference type="Pfam" id="PF08241">
    <property type="entry name" value="Methyltransf_11"/>
    <property type="match status" value="1"/>
</dbReference>
<dbReference type="InterPro" id="IPR029063">
    <property type="entry name" value="SAM-dependent_MTases_sf"/>
</dbReference>
<reference evidence="2 3" key="1">
    <citation type="submission" date="2017-09" db="EMBL/GenBank/DDBJ databases">
        <title>The Catabolism of 3,6-Dichlorosalicylic acid is Initiated by the Cytochrome P450 Monooxygenase DsmABC in Rhizorhabdus dicambivorans Ndbn-20.</title>
        <authorList>
            <person name="Na L."/>
        </authorList>
    </citation>
    <scope>NUCLEOTIDE SEQUENCE [LARGE SCALE GENOMIC DNA]</scope>
    <source>
        <strain evidence="2 3">Ndbn-20m</strain>
    </source>
</reference>
<dbReference type="GO" id="GO:0032259">
    <property type="term" value="P:methylation"/>
    <property type="evidence" value="ECO:0007669"/>
    <property type="project" value="UniProtKB-KW"/>
</dbReference>
<gene>
    <name evidence="2" type="ORF">COO09_25030</name>
</gene>
<protein>
    <submittedName>
        <fullName evidence="2">Class I SAM-dependent methyltransferase</fullName>
    </submittedName>
</protein>